<comment type="caution">
    <text evidence="1">The sequence shown here is derived from an EMBL/GenBank/DDBJ whole genome shotgun (WGS) entry which is preliminary data.</text>
</comment>
<evidence type="ECO:0000313" key="1">
    <source>
        <dbReference type="EMBL" id="KAH3792300.1"/>
    </source>
</evidence>
<reference evidence="1" key="2">
    <citation type="submission" date="2020-11" db="EMBL/GenBank/DDBJ databases">
        <authorList>
            <person name="McCartney M.A."/>
            <person name="Auch B."/>
            <person name="Kono T."/>
            <person name="Mallez S."/>
            <person name="Becker A."/>
            <person name="Gohl D.M."/>
            <person name="Silverstein K.A.T."/>
            <person name="Koren S."/>
            <person name="Bechman K.B."/>
            <person name="Herman A."/>
            <person name="Abrahante J.E."/>
            <person name="Garbe J."/>
        </authorList>
    </citation>
    <scope>NUCLEOTIDE SEQUENCE</scope>
    <source>
        <strain evidence="1">Duluth1</strain>
        <tissue evidence="1">Whole animal</tissue>
    </source>
</reference>
<reference evidence="1" key="1">
    <citation type="journal article" date="2019" name="bioRxiv">
        <title>The Genome of the Zebra Mussel, Dreissena polymorpha: A Resource for Invasive Species Research.</title>
        <authorList>
            <person name="McCartney M.A."/>
            <person name="Auch B."/>
            <person name="Kono T."/>
            <person name="Mallez S."/>
            <person name="Zhang Y."/>
            <person name="Obille A."/>
            <person name="Becker A."/>
            <person name="Abrahante J.E."/>
            <person name="Garbe J."/>
            <person name="Badalamenti J.P."/>
            <person name="Herman A."/>
            <person name="Mangelson H."/>
            <person name="Liachko I."/>
            <person name="Sullivan S."/>
            <person name="Sone E.D."/>
            <person name="Koren S."/>
            <person name="Silverstein K.A.T."/>
            <person name="Beckman K.B."/>
            <person name="Gohl D.M."/>
        </authorList>
    </citation>
    <scope>NUCLEOTIDE SEQUENCE</scope>
    <source>
        <strain evidence="1">Duluth1</strain>
        <tissue evidence="1">Whole animal</tissue>
    </source>
</reference>
<sequence>MSGSSHWSFPYRKRATSSCERTTAPLASLVIQAKGSYASSSIDLQERPRNFWPKIRLDSEVVKHSGTYPQLPNHH</sequence>
<dbReference type="AlphaFoldDB" id="A0A9D4F985"/>
<protein>
    <submittedName>
        <fullName evidence="1">Uncharacterized protein</fullName>
    </submittedName>
</protein>
<keyword evidence="2" id="KW-1185">Reference proteome</keyword>
<dbReference type="Proteomes" id="UP000828390">
    <property type="component" value="Unassembled WGS sequence"/>
</dbReference>
<dbReference type="EMBL" id="JAIWYP010000007">
    <property type="protein sequence ID" value="KAH3792300.1"/>
    <property type="molecule type" value="Genomic_DNA"/>
</dbReference>
<accession>A0A9D4F985</accession>
<proteinExistence type="predicted"/>
<gene>
    <name evidence="1" type="ORF">DPMN_145794</name>
</gene>
<name>A0A9D4F985_DREPO</name>
<organism evidence="1 2">
    <name type="scientific">Dreissena polymorpha</name>
    <name type="common">Zebra mussel</name>
    <name type="synonym">Mytilus polymorpha</name>
    <dbReference type="NCBI Taxonomy" id="45954"/>
    <lineage>
        <taxon>Eukaryota</taxon>
        <taxon>Metazoa</taxon>
        <taxon>Spiralia</taxon>
        <taxon>Lophotrochozoa</taxon>
        <taxon>Mollusca</taxon>
        <taxon>Bivalvia</taxon>
        <taxon>Autobranchia</taxon>
        <taxon>Heteroconchia</taxon>
        <taxon>Euheterodonta</taxon>
        <taxon>Imparidentia</taxon>
        <taxon>Neoheterodontei</taxon>
        <taxon>Myida</taxon>
        <taxon>Dreissenoidea</taxon>
        <taxon>Dreissenidae</taxon>
        <taxon>Dreissena</taxon>
    </lineage>
</organism>
<evidence type="ECO:0000313" key="2">
    <source>
        <dbReference type="Proteomes" id="UP000828390"/>
    </source>
</evidence>